<dbReference type="OrthoDB" id="1923844at2759"/>
<dbReference type="CDD" id="cd00377">
    <property type="entry name" value="ICL_PEPM"/>
    <property type="match status" value="1"/>
</dbReference>
<organism evidence="2 3">
    <name type="scientific">Kockovaella imperatae</name>
    <dbReference type="NCBI Taxonomy" id="4999"/>
    <lineage>
        <taxon>Eukaryota</taxon>
        <taxon>Fungi</taxon>
        <taxon>Dikarya</taxon>
        <taxon>Basidiomycota</taxon>
        <taxon>Agaricomycotina</taxon>
        <taxon>Tremellomycetes</taxon>
        <taxon>Tremellales</taxon>
        <taxon>Cuniculitremaceae</taxon>
        <taxon>Kockovaella</taxon>
    </lineage>
</organism>
<dbReference type="EMBL" id="NBSH01000002">
    <property type="protein sequence ID" value="ORX40136.1"/>
    <property type="molecule type" value="Genomic_DNA"/>
</dbReference>
<dbReference type="Pfam" id="PF13714">
    <property type="entry name" value="PEP_mutase"/>
    <property type="match status" value="1"/>
</dbReference>
<dbReference type="Proteomes" id="UP000193218">
    <property type="component" value="Unassembled WGS sequence"/>
</dbReference>
<dbReference type="InParanoid" id="A0A1Y1URS1"/>
<evidence type="ECO:0000313" key="3">
    <source>
        <dbReference type="Proteomes" id="UP000193218"/>
    </source>
</evidence>
<dbReference type="AlphaFoldDB" id="A0A1Y1URS1"/>
<evidence type="ECO:0000313" key="2">
    <source>
        <dbReference type="EMBL" id="ORX40136.1"/>
    </source>
</evidence>
<dbReference type="InterPro" id="IPR015813">
    <property type="entry name" value="Pyrv/PenolPyrv_kinase-like_dom"/>
</dbReference>
<dbReference type="STRING" id="4999.A0A1Y1URS1"/>
<gene>
    <name evidence="2" type="ORF">BD324DRAFT_679188</name>
</gene>
<accession>A0A1Y1URS1</accession>
<dbReference type="PANTHER" id="PTHR42905">
    <property type="entry name" value="PHOSPHOENOLPYRUVATE CARBOXYLASE"/>
    <property type="match status" value="1"/>
</dbReference>
<proteinExistence type="predicted"/>
<dbReference type="GeneID" id="33560840"/>
<dbReference type="PANTHER" id="PTHR42905:SF13">
    <property type="entry name" value="CARBOXYVINYL-CARBOXYPHOSPHONATE PHOSPHORYLMUTASE-RELATED"/>
    <property type="match status" value="1"/>
</dbReference>
<dbReference type="RefSeq" id="XP_021873921.1">
    <property type="nucleotide sequence ID" value="XM_022019031.1"/>
</dbReference>
<dbReference type="GO" id="GO:0003824">
    <property type="term" value="F:catalytic activity"/>
    <property type="evidence" value="ECO:0007669"/>
    <property type="project" value="InterPro"/>
</dbReference>
<dbReference type="Gene3D" id="3.20.20.60">
    <property type="entry name" value="Phosphoenolpyruvate-binding domains"/>
    <property type="match status" value="1"/>
</dbReference>
<sequence>MSDKIVNSVPYPFTLPDPLPKGQPFNPSVLENSRGARPSVQASRLRELFQQGYRSRDKALTFVLSYDGLSSRLIEEAGFQAIFLGGYAMSASAGLPDAGYIAFGEVSQKIAEVARQVSIPIMVDGDTGYGSPLNVYRTVQGFAQAGAAGIMVEDQTWPKRCGHTKGKSVVPRAEAYARMQAAIDARNEGIDIVILARTDALIEGWDEAIARALKFKEMGADAIFIEALPDRAAMQKANEIVKAPMMANIIQGALTENLSGKDLAGIGFAAIAYATTLVAAQLKSVREALEDLKKAMPVGPAPVIESFDVICQGVGFGKYWEMEKRYAPENFQE</sequence>
<dbReference type="InterPro" id="IPR040442">
    <property type="entry name" value="Pyrv_kinase-like_dom_sf"/>
</dbReference>
<dbReference type="SUPFAM" id="SSF51621">
    <property type="entry name" value="Phosphoenolpyruvate/pyruvate domain"/>
    <property type="match status" value="1"/>
</dbReference>
<feature type="region of interest" description="Disordered" evidence="1">
    <location>
        <begin position="17"/>
        <end position="38"/>
    </location>
</feature>
<comment type="caution">
    <text evidence="2">The sequence shown here is derived from an EMBL/GenBank/DDBJ whole genome shotgun (WGS) entry which is preliminary data.</text>
</comment>
<dbReference type="InterPro" id="IPR039556">
    <property type="entry name" value="ICL/PEPM"/>
</dbReference>
<keyword evidence="3" id="KW-1185">Reference proteome</keyword>
<protein>
    <submittedName>
        <fullName evidence="2">PEP phosphonomutase</fullName>
    </submittedName>
</protein>
<reference evidence="2 3" key="1">
    <citation type="submission" date="2017-03" db="EMBL/GenBank/DDBJ databases">
        <title>Widespread Adenine N6-methylation of Active Genes in Fungi.</title>
        <authorList>
            <consortium name="DOE Joint Genome Institute"/>
            <person name="Mondo S.J."/>
            <person name="Dannebaum R.O."/>
            <person name="Kuo R.C."/>
            <person name="Louie K.B."/>
            <person name="Bewick A.J."/>
            <person name="Labutti K."/>
            <person name="Haridas S."/>
            <person name="Kuo A."/>
            <person name="Salamov A."/>
            <person name="Ahrendt S.R."/>
            <person name="Lau R."/>
            <person name="Bowen B.P."/>
            <person name="Lipzen A."/>
            <person name="Sullivan W."/>
            <person name="Andreopoulos W.B."/>
            <person name="Clum A."/>
            <person name="Lindquist E."/>
            <person name="Daum C."/>
            <person name="Northen T.R."/>
            <person name="Ramamoorthy G."/>
            <person name="Schmitz R.J."/>
            <person name="Gryganskyi A."/>
            <person name="Culley D."/>
            <person name="Magnuson J."/>
            <person name="James T.Y."/>
            <person name="O'Malley M.A."/>
            <person name="Stajich J.E."/>
            <person name="Spatafora J.W."/>
            <person name="Visel A."/>
            <person name="Grigoriev I.V."/>
        </authorList>
    </citation>
    <scope>NUCLEOTIDE SEQUENCE [LARGE SCALE GENOMIC DNA]</scope>
    <source>
        <strain evidence="2 3">NRRL Y-17943</strain>
    </source>
</reference>
<evidence type="ECO:0000256" key="1">
    <source>
        <dbReference type="SAM" id="MobiDB-lite"/>
    </source>
</evidence>
<name>A0A1Y1URS1_9TREE</name>